<dbReference type="Proteomes" id="UP000181884">
    <property type="component" value="Unassembled WGS sequence"/>
</dbReference>
<evidence type="ECO:0000313" key="4">
    <source>
        <dbReference type="Proteomes" id="UP000181884"/>
    </source>
</evidence>
<gene>
    <name evidence="3" type="ORF">RU97_GL000806</name>
</gene>
<dbReference type="InterPro" id="IPR010841">
    <property type="entry name" value="EF-G-binding_N"/>
</dbReference>
<accession>A0A1L8RHQ3</accession>
<comment type="caution">
    <text evidence="3">The sequence shown here is derived from an EMBL/GenBank/DDBJ whole genome shotgun (WGS) entry which is preliminary data.</text>
</comment>
<proteinExistence type="predicted"/>
<dbReference type="EMBL" id="JXKH01000002">
    <property type="protein sequence ID" value="OJG19235.1"/>
    <property type="molecule type" value="Genomic_DNA"/>
</dbReference>
<dbReference type="STRING" id="214095.RU97_GL000806"/>
<feature type="domain" description="Elongation factor G-binding protein C-terminal treble-clef zinc-finger" evidence="2">
    <location>
        <begin position="99"/>
        <end position="190"/>
    </location>
</feature>
<protein>
    <recommendedName>
        <fullName evidence="5">Fibronectin-binding protein</fullName>
    </recommendedName>
</protein>
<feature type="domain" description="Elongation factor G-binding protein N-terminal" evidence="1">
    <location>
        <begin position="4"/>
        <end position="86"/>
    </location>
</feature>
<evidence type="ECO:0000313" key="3">
    <source>
        <dbReference type="EMBL" id="OJG19235.1"/>
    </source>
</evidence>
<reference evidence="3 4" key="1">
    <citation type="submission" date="2014-12" db="EMBL/GenBank/DDBJ databases">
        <title>Draft genome sequences of 29 type strains of Enterococci.</title>
        <authorList>
            <person name="Zhong Z."/>
            <person name="Sun Z."/>
            <person name="Liu W."/>
            <person name="Zhang W."/>
            <person name="Zhang H."/>
        </authorList>
    </citation>
    <scope>NUCLEOTIDE SEQUENCE [LARGE SCALE GENOMIC DNA]</scope>
    <source>
        <strain evidence="3 4">DSM 17029</strain>
    </source>
</reference>
<evidence type="ECO:0000259" key="1">
    <source>
        <dbReference type="Pfam" id="PF07299"/>
    </source>
</evidence>
<dbReference type="CDD" id="cd16342">
    <property type="entry name" value="FusC_FusB"/>
    <property type="match status" value="1"/>
</dbReference>
<dbReference type="InterPro" id="IPR038344">
    <property type="entry name" value="EF-G_N_sf"/>
</dbReference>
<dbReference type="AlphaFoldDB" id="A0A1L8RHQ3"/>
<dbReference type="Pfam" id="PF16571">
    <property type="entry name" value="FBP_C"/>
    <property type="match status" value="1"/>
</dbReference>
<organism evidence="3 4">
    <name type="scientific">Enterococcus canis</name>
    <dbReference type="NCBI Taxonomy" id="214095"/>
    <lineage>
        <taxon>Bacteria</taxon>
        <taxon>Bacillati</taxon>
        <taxon>Bacillota</taxon>
        <taxon>Bacilli</taxon>
        <taxon>Lactobacillales</taxon>
        <taxon>Enterococcaceae</taxon>
        <taxon>Enterococcus</taxon>
    </lineage>
</organism>
<name>A0A1L8RHQ3_9ENTE</name>
<sequence>MTNIAPHQYFYLKKNVAQLINAYQSVNDKETIATFQAQIVEKMTQAVSTEFEPLKDLIDFALNTSLTKAKAQDYFESFKKYVTPFEMPTAKQLEKTFKKVKKLKLPTEEMDLQETSYLGWNDPATQRKYLLLREEGKLVGVYGKLATGTQKGICSICHSTQNVALFLATTKASADGTYTKKGNYICVDSQNCNHHLYDLEYLHQFYQTVKS</sequence>
<evidence type="ECO:0008006" key="5">
    <source>
        <dbReference type="Google" id="ProtNLM"/>
    </source>
</evidence>
<dbReference type="Pfam" id="PF07299">
    <property type="entry name" value="EF-G-binding_N"/>
    <property type="match status" value="1"/>
</dbReference>
<keyword evidence="4" id="KW-1185">Reference proteome</keyword>
<dbReference type="RefSeq" id="WP_067389536.1">
    <property type="nucleotide sequence ID" value="NZ_JXKH01000002.1"/>
</dbReference>
<evidence type="ECO:0000259" key="2">
    <source>
        <dbReference type="Pfam" id="PF16571"/>
    </source>
</evidence>
<dbReference type="InterPro" id="IPR032330">
    <property type="entry name" value="EF-G-binding_C"/>
</dbReference>
<dbReference type="Gene3D" id="1.20.1280.250">
    <property type="match status" value="1"/>
</dbReference>